<keyword evidence="2" id="KW-0285">Flavoprotein</keyword>
<gene>
    <name evidence="7" type="ORF">DLAC_05167</name>
</gene>
<accession>A0A151ZIJ2</accession>
<evidence type="ECO:0000313" key="7">
    <source>
        <dbReference type="EMBL" id="KYQ93776.1"/>
    </source>
</evidence>
<name>A0A151ZIJ2_TIELA</name>
<organism evidence="7 8">
    <name type="scientific">Tieghemostelium lacteum</name>
    <name type="common">Slime mold</name>
    <name type="synonym">Dictyostelium lacteum</name>
    <dbReference type="NCBI Taxonomy" id="361077"/>
    <lineage>
        <taxon>Eukaryota</taxon>
        <taxon>Amoebozoa</taxon>
        <taxon>Evosea</taxon>
        <taxon>Eumycetozoa</taxon>
        <taxon>Dictyostelia</taxon>
        <taxon>Dictyosteliales</taxon>
        <taxon>Raperosteliaceae</taxon>
        <taxon>Tieghemostelium</taxon>
    </lineage>
</organism>
<keyword evidence="8" id="KW-1185">Reference proteome</keyword>
<dbReference type="InterPro" id="IPR001155">
    <property type="entry name" value="OxRdtase_FMN_N"/>
</dbReference>
<dbReference type="GO" id="GO:0050661">
    <property type="term" value="F:NADP binding"/>
    <property type="evidence" value="ECO:0007669"/>
    <property type="project" value="InterPro"/>
</dbReference>
<evidence type="ECO:0000256" key="3">
    <source>
        <dbReference type="ARBA" id="ARBA00022643"/>
    </source>
</evidence>
<keyword evidence="5" id="KW-0560">Oxidoreductase</keyword>
<dbReference type="PANTHER" id="PTHR43303">
    <property type="entry name" value="NADPH DEHYDROGENASE C23G7.10C-RELATED"/>
    <property type="match status" value="1"/>
</dbReference>
<dbReference type="AlphaFoldDB" id="A0A151ZIJ2"/>
<evidence type="ECO:0000313" key="8">
    <source>
        <dbReference type="Proteomes" id="UP000076078"/>
    </source>
</evidence>
<dbReference type="GO" id="GO:0003959">
    <property type="term" value="F:NADPH dehydrogenase activity"/>
    <property type="evidence" value="ECO:0007669"/>
    <property type="project" value="InterPro"/>
</dbReference>
<evidence type="ECO:0000256" key="2">
    <source>
        <dbReference type="ARBA" id="ARBA00022630"/>
    </source>
</evidence>
<sequence>MTQEFKYPFQLPNDYKVGGIKNFDNGASKKKLPKLFEPLIIKDLELKNRIVVSPMCMYTSTDGYMNDFHLVHYAQFARGGAGLVMVEASAVTEEGRISFGDVGIYKDEHLDGLKRVVNFIHSHNTKVGIQLAHAGRKASTKPMFLPDSRKTISPDEGGWEFYGPTEEPYLSNSKYLPQPLTTEQIYDIIKSFGIAAGRALEAGFDVIDIHSAHGYLLDSFLSPLSNKRTDEFGGSFEGRIKLLLEVIKEVRTHWPMSKPLFVRISCTEWVEGGWTIEDSVKLTQILKNQGLVDLIDCSSGGNNQNQKINTGPMYQVAFAQEVKEKSSILTSAVGMINTAQQAESILQDGKADIVMIGRQFLKDPNFGIHAAVELGIEIHVPIQYNYFSK</sequence>
<evidence type="ECO:0000256" key="1">
    <source>
        <dbReference type="ARBA" id="ARBA00001917"/>
    </source>
</evidence>
<proteinExistence type="predicted"/>
<dbReference type="EMBL" id="LODT01000025">
    <property type="protein sequence ID" value="KYQ93776.1"/>
    <property type="molecule type" value="Genomic_DNA"/>
</dbReference>
<evidence type="ECO:0000256" key="4">
    <source>
        <dbReference type="ARBA" id="ARBA00022857"/>
    </source>
</evidence>
<comment type="cofactor">
    <cofactor evidence="1">
        <name>FMN</name>
        <dbReference type="ChEBI" id="CHEBI:58210"/>
    </cofactor>
</comment>
<comment type="caution">
    <text evidence="7">The sequence shown here is derived from an EMBL/GenBank/DDBJ whole genome shotgun (WGS) entry which is preliminary data.</text>
</comment>
<dbReference type="Pfam" id="PF00724">
    <property type="entry name" value="Oxidored_FMN"/>
    <property type="match status" value="1"/>
</dbReference>
<feature type="domain" description="NADH:flavin oxidoreductase/NADH oxidase N-terminal" evidence="6">
    <location>
        <begin position="34"/>
        <end position="369"/>
    </location>
</feature>
<dbReference type="OrthoDB" id="276546at2759"/>
<dbReference type="STRING" id="361077.A0A151ZIJ2"/>
<reference evidence="7 8" key="1">
    <citation type="submission" date="2015-12" db="EMBL/GenBank/DDBJ databases">
        <title>Dictyostelia acquired genes for synthesis and detection of signals that induce cell-type specialization by lateral gene transfer from prokaryotes.</title>
        <authorList>
            <person name="Gloeckner G."/>
            <person name="Schaap P."/>
        </authorList>
    </citation>
    <scope>NUCLEOTIDE SEQUENCE [LARGE SCALE GENOMIC DNA]</scope>
    <source>
        <strain evidence="7 8">TK</strain>
    </source>
</reference>
<dbReference type="SUPFAM" id="SSF51395">
    <property type="entry name" value="FMN-linked oxidoreductases"/>
    <property type="match status" value="1"/>
</dbReference>
<dbReference type="CDD" id="cd02932">
    <property type="entry name" value="OYE_YqiM_FMN"/>
    <property type="match status" value="1"/>
</dbReference>
<dbReference type="GO" id="GO:0010181">
    <property type="term" value="F:FMN binding"/>
    <property type="evidence" value="ECO:0007669"/>
    <property type="project" value="InterPro"/>
</dbReference>
<protein>
    <submittedName>
        <fullName evidence="7">NADH:flavin oxidoreductase/NADH oxidase domain-containing protein</fullName>
    </submittedName>
</protein>
<dbReference type="InterPro" id="IPR013785">
    <property type="entry name" value="Aldolase_TIM"/>
</dbReference>
<evidence type="ECO:0000256" key="5">
    <source>
        <dbReference type="ARBA" id="ARBA00023002"/>
    </source>
</evidence>
<evidence type="ECO:0000259" key="6">
    <source>
        <dbReference type="Pfam" id="PF00724"/>
    </source>
</evidence>
<dbReference type="OMA" id="YNPRWPW"/>
<dbReference type="Gene3D" id="3.20.20.70">
    <property type="entry name" value="Aldolase class I"/>
    <property type="match status" value="1"/>
</dbReference>
<dbReference type="Proteomes" id="UP000076078">
    <property type="component" value="Unassembled WGS sequence"/>
</dbReference>
<keyword evidence="4" id="KW-0521">NADP</keyword>
<dbReference type="InterPro" id="IPR044152">
    <property type="entry name" value="YqjM-like"/>
</dbReference>
<dbReference type="PANTHER" id="PTHR43303:SF4">
    <property type="entry name" value="NADPH DEHYDROGENASE C23G7.10C-RELATED"/>
    <property type="match status" value="1"/>
</dbReference>
<keyword evidence="3" id="KW-0288">FMN</keyword>
<dbReference type="InParanoid" id="A0A151ZIJ2"/>